<feature type="transmembrane region" description="Helical" evidence="5">
    <location>
        <begin position="6"/>
        <end position="27"/>
    </location>
</feature>
<evidence type="ECO:0000313" key="7">
    <source>
        <dbReference type="Proteomes" id="UP000289497"/>
    </source>
</evidence>
<evidence type="ECO:0000256" key="2">
    <source>
        <dbReference type="ARBA" id="ARBA00022692"/>
    </source>
</evidence>
<keyword evidence="7" id="KW-1185">Reference proteome</keyword>
<dbReference type="Gene3D" id="1.20.1280.290">
    <property type="match status" value="2"/>
</dbReference>
<reference evidence="6 7" key="1">
    <citation type="submission" date="2019-01" db="EMBL/GenBank/DDBJ databases">
        <authorList>
            <consortium name="Pathogen Informatics"/>
        </authorList>
    </citation>
    <scope>NUCLEOTIDE SEQUENCE [LARGE SCALE GENOMIC DNA]</scope>
    <source>
        <strain evidence="6 7">NCTC10179</strain>
    </source>
</reference>
<dbReference type="AlphaFoldDB" id="A0A449B6X8"/>
<protein>
    <submittedName>
        <fullName evidence="6">PQ loop repeat</fullName>
    </submittedName>
</protein>
<feature type="transmembrane region" description="Helical" evidence="5">
    <location>
        <begin position="195"/>
        <end position="214"/>
    </location>
</feature>
<proteinExistence type="predicted"/>
<dbReference type="Proteomes" id="UP000289497">
    <property type="component" value="Chromosome"/>
</dbReference>
<evidence type="ECO:0000256" key="1">
    <source>
        <dbReference type="ARBA" id="ARBA00004141"/>
    </source>
</evidence>
<dbReference type="RefSeq" id="WP_051616987.1">
    <property type="nucleotide sequence ID" value="NZ_LR215039.1"/>
</dbReference>
<dbReference type="InterPro" id="IPR006603">
    <property type="entry name" value="PQ-loop_rpt"/>
</dbReference>
<feature type="transmembrane region" description="Helical" evidence="5">
    <location>
        <begin position="126"/>
        <end position="148"/>
    </location>
</feature>
<keyword evidence="2 5" id="KW-0812">Transmembrane</keyword>
<dbReference type="OrthoDB" id="398361at2"/>
<sequence length="258" mass="29497">MTALETSIEVFGWLTVIITVSLSLPQLFKLLKEKKTQKVNFYSFWIFHIGILMWTIFGVLSDSSQPFKLRNIVIADGISLILNGVMTYLLYHYYDFSSYKNKRTFLSNSQNQEMYIKTSNHTGKKVWAFLGVLATWVIGIVFIVIYFTNSAFRISSNAATIFAIIAPALTTFSFAPQLYTSIKTKNWKGVSPMMFVLFELNNLCWIAFWVLSIVKYGGNLDLIGGLIWQTVSLILYAYQLTMTIKYNYTAASKQPVYA</sequence>
<feature type="transmembrane region" description="Helical" evidence="5">
    <location>
        <begin position="72"/>
        <end position="94"/>
    </location>
</feature>
<dbReference type="KEGG" id="mcou:NCTC10179_00543"/>
<dbReference type="GO" id="GO:0016020">
    <property type="term" value="C:membrane"/>
    <property type="evidence" value="ECO:0007669"/>
    <property type="project" value="UniProtKB-SubCell"/>
</dbReference>
<keyword evidence="3 5" id="KW-1133">Transmembrane helix</keyword>
<feature type="transmembrane region" description="Helical" evidence="5">
    <location>
        <begin position="154"/>
        <end position="175"/>
    </location>
</feature>
<organism evidence="6 7">
    <name type="scientific">Mycoplasmopsis columboralis</name>
    <dbReference type="NCBI Taxonomy" id="171282"/>
    <lineage>
        <taxon>Bacteria</taxon>
        <taxon>Bacillati</taxon>
        <taxon>Mycoplasmatota</taxon>
        <taxon>Mycoplasmoidales</taxon>
        <taxon>Metamycoplasmataceae</taxon>
        <taxon>Mycoplasmopsis</taxon>
    </lineage>
</organism>
<dbReference type="Pfam" id="PF04193">
    <property type="entry name" value="PQ-loop"/>
    <property type="match status" value="2"/>
</dbReference>
<evidence type="ECO:0000313" key="6">
    <source>
        <dbReference type="EMBL" id="VEU76366.1"/>
    </source>
</evidence>
<feature type="transmembrane region" description="Helical" evidence="5">
    <location>
        <begin position="39"/>
        <end position="60"/>
    </location>
</feature>
<comment type="subcellular location">
    <subcellularLocation>
        <location evidence="1">Membrane</location>
        <topology evidence="1">Multi-pass membrane protein</topology>
    </subcellularLocation>
</comment>
<evidence type="ECO:0000256" key="4">
    <source>
        <dbReference type="ARBA" id="ARBA00023136"/>
    </source>
</evidence>
<name>A0A449B6X8_9BACT</name>
<evidence type="ECO:0000256" key="3">
    <source>
        <dbReference type="ARBA" id="ARBA00022989"/>
    </source>
</evidence>
<gene>
    <name evidence="6" type="ORF">NCTC10179_00543</name>
</gene>
<evidence type="ECO:0000256" key="5">
    <source>
        <dbReference type="SAM" id="Phobius"/>
    </source>
</evidence>
<dbReference type="EMBL" id="LR215039">
    <property type="protein sequence ID" value="VEU76366.1"/>
    <property type="molecule type" value="Genomic_DNA"/>
</dbReference>
<feature type="transmembrane region" description="Helical" evidence="5">
    <location>
        <begin position="220"/>
        <end position="238"/>
    </location>
</feature>
<keyword evidence="4 5" id="KW-0472">Membrane</keyword>
<accession>A0A449B6X8</accession>